<protein>
    <submittedName>
        <fullName evidence="1">Uncharacterized protein</fullName>
    </submittedName>
</protein>
<dbReference type="Proteomes" id="UP000821845">
    <property type="component" value="Chromosome 1"/>
</dbReference>
<sequence length="133" mass="15152">MKPTSIAPPEVLEGREFGTEEQVVRSTPTLSHRSTEHLHRDQANDGESSVMLQYCPNRWPWQFHLPLHVKRYWQYQGDLRICEGMLLKVSRITVLSAFPRRTLKLCNDGPVQRSNLGVSLVVGHQQPQGHTGA</sequence>
<reference evidence="1" key="1">
    <citation type="submission" date="2020-05" db="EMBL/GenBank/DDBJ databases">
        <title>Large-scale comparative analyses of tick genomes elucidate their genetic diversity and vector capacities.</title>
        <authorList>
            <person name="Jia N."/>
            <person name="Wang J."/>
            <person name="Shi W."/>
            <person name="Du L."/>
            <person name="Sun Y."/>
            <person name="Zhan W."/>
            <person name="Jiang J."/>
            <person name="Wang Q."/>
            <person name="Zhang B."/>
            <person name="Ji P."/>
            <person name="Sakyi L.B."/>
            <person name="Cui X."/>
            <person name="Yuan T."/>
            <person name="Jiang B."/>
            <person name="Yang W."/>
            <person name="Lam T.T.-Y."/>
            <person name="Chang Q."/>
            <person name="Ding S."/>
            <person name="Wang X."/>
            <person name="Zhu J."/>
            <person name="Ruan X."/>
            <person name="Zhao L."/>
            <person name="Wei J."/>
            <person name="Que T."/>
            <person name="Du C."/>
            <person name="Cheng J."/>
            <person name="Dai P."/>
            <person name="Han X."/>
            <person name="Huang E."/>
            <person name="Gao Y."/>
            <person name="Liu J."/>
            <person name="Shao H."/>
            <person name="Ye R."/>
            <person name="Li L."/>
            <person name="Wei W."/>
            <person name="Wang X."/>
            <person name="Wang C."/>
            <person name="Yang T."/>
            <person name="Huo Q."/>
            <person name="Li W."/>
            <person name="Guo W."/>
            <person name="Chen H."/>
            <person name="Zhou L."/>
            <person name="Ni X."/>
            <person name="Tian J."/>
            <person name="Zhou Y."/>
            <person name="Sheng Y."/>
            <person name="Liu T."/>
            <person name="Pan Y."/>
            <person name="Xia L."/>
            <person name="Li J."/>
            <person name="Zhao F."/>
            <person name="Cao W."/>
        </authorList>
    </citation>
    <scope>NUCLEOTIDE SEQUENCE</scope>
    <source>
        <strain evidence="1">Hyas-2018</strain>
    </source>
</reference>
<name>A0ACB7THS0_HYAAI</name>
<keyword evidence="2" id="KW-1185">Reference proteome</keyword>
<evidence type="ECO:0000313" key="2">
    <source>
        <dbReference type="Proteomes" id="UP000821845"/>
    </source>
</evidence>
<proteinExistence type="predicted"/>
<evidence type="ECO:0000313" key="1">
    <source>
        <dbReference type="EMBL" id="KAH6944394.1"/>
    </source>
</evidence>
<dbReference type="EMBL" id="CM023481">
    <property type="protein sequence ID" value="KAH6944394.1"/>
    <property type="molecule type" value="Genomic_DNA"/>
</dbReference>
<accession>A0ACB7THS0</accession>
<comment type="caution">
    <text evidence="1">The sequence shown here is derived from an EMBL/GenBank/DDBJ whole genome shotgun (WGS) entry which is preliminary data.</text>
</comment>
<organism evidence="1 2">
    <name type="scientific">Hyalomma asiaticum</name>
    <name type="common">Tick</name>
    <dbReference type="NCBI Taxonomy" id="266040"/>
    <lineage>
        <taxon>Eukaryota</taxon>
        <taxon>Metazoa</taxon>
        <taxon>Ecdysozoa</taxon>
        <taxon>Arthropoda</taxon>
        <taxon>Chelicerata</taxon>
        <taxon>Arachnida</taxon>
        <taxon>Acari</taxon>
        <taxon>Parasitiformes</taxon>
        <taxon>Ixodida</taxon>
        <taxon>Ixodoidea</taxon>
        <taxon>Ixodidae</taxon>
        <taxon>Hyalomminae</taxon>
        <taxon>Hyalomma</taxon>
    </lineage>
</organism>
<gene>
    <name evidence="1" type="ORF">HPB50_002906</name>
</gene>